<keyword evidence="1" id="KW-1133">Transmembrane helix</keyword>
<organism evidence="2 3">
    <name type="scientific">Undibacterium pigrum</name>
    <dbReference type="NCBI Taxonomy" id="401470"/>
    <lineage>
        <taxon>Bacteria</taxon>
        <taxon>Pseudomonadati</taxon>
        <taxon>Pseudomonadota</taxon>
        <taxon>Betaproteobacteria</taxon>
        <taxon>Burkholderiales</taxon>
        <taxon>Oxalobacteraceae</taxon>
        <taxon>Undibacterium</taxon>
    </lineage>
</organism>
<comment type="caution">
    <text evidence="2">The sequence shown here is derived from an EMBL/GenBank/DDBJ whole genome shotgun (WGS) entry which is preliminary data.</text>
</comment>
<protein>
    <submittedName>
        <fullName evidence="2">Uncharacterized protein</fullName>
    </submittedName>
</protein>
<evidence type="ECO:0000313" key="3">
    <source>
        <dbReference type="Proteomes" id="UP000247792"/>
    </source>
</evidence>
<dbReference type="EMBL" id="QJKB01000027">
    <property type="protein sequence ID" value="PXX33943.1"/>
    <property type="molecule type" value="Genomic_DNA"/>
</dbReference>
<dbReference type="Proteomes" id="UP000247792">
    <property type="component" value="Unassembled WGS sequence"/>
</dbReference>
<evidence type="ECO:0000256" key="1">
    <source>
        <dbReference type="SAM" id="Phobius"/>
    </source>
</evidence>
<proteinExistence type="predicted"/>
<dbReference type="AlphaFoldDB" id="A0A318IMG8"/>
<keyword evidence="1" id="KW-0472">Membrane</keyword>
<name>A0A318IMG8_9BURK</name>
<evidence type="ECO:0000313" key="2">
    <source>
        <dbReference type="EMBL" id="PXX33943.1"/>
    </source>
</evidence>
<keyword evidence="3" id="KW-1185">Reference proteome</keyword>
<keyword evidence="1" id="KW-0812">Transmembrane</keyword>
<feature type="transmembrane region" description="Helical" evidence="1">
    <location>
        <begin position="12"/>
        <end position="33"/>
    </location>
</feature>
<gene>
    <name evidence="2" type="ORF">DFR42_12722</name>
</gene>
<accession>A0A318IMG8</accession>
<reference evidence="2 3" key="1">
    <citation type="submission" date="2018-05" db="EMBL/GenBank/DDBJ databases">
        <title>Genomic Encyclopedia of Type Strains, Phase IV (KMG-IV): sequencing the most valuable type-strain genomes for metagenomic binning, comparative biology and taxonomic classification.</title>
        <authorList>
            <person name="Goeker M."/>
        </authorList>
    </citation>
    <scope>NUCLEOTIDE SEQUENCE [LARGE SCALE GENOMIC DNA]</scope>
    <source>
        <strain evidence="2 3">DSM 19792</strain>
    </source>
</reference>
<dbReference type="RefSeq" id="WP_110258474.1">
    <property type="nucleotide sequence ID" value="NZ_QJKB01000027.1"/>
</dbReference>
<feature type="transmembrane region" description="Helical" evidence="1">
    <location>
        <begin position="45"/>
        <end position="64"/>
    </location>
</feature>
<sequence>MMGGMGLELVYVGFFVLCIWAAAYLASGFGFVYAYKRRRTNLRKALIIGFLSLCVFVPTSIFLIKRIWPAHINLTVDESTTIDAIMSQEKAHCFKLTGLDNDYYCDGIIFYLTVRLPDKTEFRAKTKNIGVSTFPNSRKVISIDGYIKQGFSKEELTDYLKRKKEQKSGDFTESVIPQKISDEIMAWLTPSEQFGLSETGCFNRPEYQFCLKANGGNSGDYTLQFWVSKHR</sequence>